<proteinExistence type="predicted"/>
<gene>
    <name evidence="2" type="ORF">ENV35_03830</name>
</gene>
<name>A0A7C3WP24_9BACT</name>
<dbReference type="AlphaFoldDB" id="A0A7C3WP24"/>
<protein>
    <submittedName>
        <fullName evidence="2">Uncharacterized protein</fullName>
    </submittedName>
</protein>
<accession>A0A7C3WP24</accession>
<comment type="caution">
    <text evidence="2">The sequence shown here is derived from an EMBL/GenBank/DDBJ whole genome shotgun (WGS) entry which is preliminary data.</text>
</comment>
<evidence type="ECO:0000256" key="1">
    <source>
        <dbReference type="SAM" id="SignalP"/>
    </source>
</evidence>
<reference evidence="2" key="1">
    <citation type="journal article" date="2020" name="mSystems">
        <title>Genome- and Community-Level Interaction Insights into Carbon Utilization and Element Cycling Functions of Hydrothermarchaeota in Hydrothermal Sediment.</title>
        <authorList>
            <person name="Zhou Z."/>
            <person name="Liu Y."/>
            <person name="Xu W."/>
            <person name="Pan J."/>
            <person name="Luo Z.H."/>
            <person name="Li M."/>
        </authorList>
    </citation>
    <scope>NUCLEOTIDE SEQUENCE [LARGE SCALE GENOMIC DNA]</scope>
    <source>
        <strain evidence="2">SpSt-751</strain>
    </source>
</reference>
<feature type="signal peptide" evidence="1">
    <location>
        <begin position="1"/>
        <end position="19"/>
    </location>
</feature>
<sequence>MKKLVILFLVSCCPIVARSVPLSYDTDHVKTVKTPKGVTVALNGNQVDDNWFNIVDSVIEETAKCVHEVYPRKTIPKMSCWKIYVPEDWRLSCKTDAEGNKYQLFGIVPHEACALKGFEEDPNCPCGLRVAVTNKNWIVVPPDLRLLRAGVVELMTGWLPYYIWQDRNLAKCLSEIKVSNSL</sequence>
<keyword evidence="1" id="KW-0732">Signal</keyword>
<feature type="chain" id="PRO_5027653576" evidence="1">
    <location>
        <begin position="20"/>
        <end position="182"/>
    </location>
</feature>
<dbReference type="EMBL" id="DTGA01000091">
    <property type="protein sequence ID" value="HGB30988.1"/>
    <property type="molecule type" value="Genomic_DNA"/>
</dbReference>
<evidence type="ECO:0000313" key="2">
    <source>
        <dbReference type="EMBL" id="HGB30988.1"/>
    </source>
</evidence>
<organism evidence="2">
    <name type="scientific">Dictyoglomus turgidum</name>
    <dbReference type="NCBI Taxonomy" id="513050"/>
    <lineage>
        <taxon>Bacteria</taxon>
        <taxon>Pseudomonadati</taxon>
        <taxon>Dictyoglomota</taxon>
        <taxon>Dictyoglomia</taxon>
        <taxon>Dictyoglomales</taxon>
        <taxon>Dictyoglomaceae</taxon>
        <taxon>Dictyoglomus</taxon>
    </lineage>
</organism>